<evidence type="ECO:0000313" key="2">
    <source>
        <dbReference type="EMBL" id="PWA44646.1"/>
    </source>
</evidence>
<evidence type="ECO:0000313" key="3">
    <source>
        <dbReference type="Proteomes" id="UP000245207"/>
    </source>
</evidence>
<dbReference type="PANTHER" id="PTHR36617:SF15">
    <property type="entry name" value="REVERSE TRANSCRIPTASE ZINC-BINDING DOMAIN-CONTAINING PROTEIN"/>
    <property type="match status" value="1"/>
</dbReference>
<organism evidence="2 3">
    <name type="scientific">Artemisia annua</name>
    <name type="common">Sweet wormwood</name>
    <dbReference type="NCBI Taxonomy" id="35608"/>
    <lineage>
        <taxon>Eukaryota</taxon>
        <taxon>Viridiplantae</taxon>
        <taxon>Streptophyta</taxon>
        <taxon>Embryophyta</taxon>
        <taxon>Tracheophyta</taxon>
        <taxon>Spermatophyta</taxon>
        <taxon>Magnoliopsida</taxon>
        <taxon>eudicotyledons</taxon>
        <taxon>Gunneridae</taxon>
        <taxon>Pentapetalae</taxon>
        <taxon>asterids</taxon>
        <taxon>campanulids</taxon>
        <taxon>Asterales</taxon>
        <taxon>Asteraceae</taxon>
        <taxon>Asteroideae</taxon>
        <taxon>Anthemideae</taxon>
        <taxon>Artemisiinae</taxon>
        <taxon>Artemisia</taxon>
    </lineage>
</organism>
<keyword evidence="3" id="KW-1185">Reference proteome</keyword>
<name>A0A2U1L6L3_ARTAN</name>
<dbReference type="PANTHER" id="PTHR36617">
    <property type="entry name" value="PROTEIN, PUTATIVE-RELATED"/>
    <property type="match status" value="1"/>
</dbReference>
<dbReference type="Pfam" id="PF13966">
    <property type="entry name" value="zf-RVT"/>
    <property type="match status" value="1"/>
</dbReference>
<sequence length="289" mass="33324">MATHKSILEQFKDASGLKLNWDKCQLFGINVSLDELSSRVGIINCKADVLPMSYLGFPTGSKGAKSNGFGSCIPKSEVWNRLIMLRYGSKSDWAPINSSYLVSSKISRTWKDILGFKLDDIGSLSYGPKMWKWEIRDCCNIRFWEDYWAFSDPIRQKFPHLFLACSNKRGKVNEFWIADDACWAIPFNLLLVRREYLQYSQLIDTINSFRLMNNINVKLIWLGNSDGVFKVHDAIKCLSSSLGRPQGRWIDFVWKSFAPPKVKIFMWTIKMNGVPTKEFLKIKGVKFKD</sequence>
<protein>
    <recommendedName>
        <fullName evidence="1">Reverse transcriptase zinc-binding domain-containing protein</fullName>
    </recommendedName>
</protein>
<gene>
    <name evidence="2" type="ORF">CTI12_AA524850</name>
</gene>
<accession>A0A2U1L6L3</accession>
<reference evidence="2 3" key="1">
    <citation type="journal article" date="2018" name="Mol. Plant">
        <title>The genome of Artemisia annua provides insight into the evolution of Asteraceae family and artemisinin biosynthesis.</title>
        <authorList>
            <person name="Shen Q."/>
            <person name="Zhang L."/>
            <person name="Liao Z."/>
            <person name="Wang S."/>
            <person name="Yan T."/>
            <person name="Shi P."/>
            <person name="Liu M."/>
            <person name="Fu X."/>
            <person name="Pan Q."/>
            <person name="Wang Y."/>
            <person name="Lv Z."/>
            <person name="Lu X."/>
            <person name="Zhang F."/>
            <person name="Jiang W."/>
            <person name="Ma Y."/>
            <person name="Chen M."/>
            <person name="Hao X."/>
            <person name="Li L."/>
            <person name="Tang Y."/>
            <person name="Lv G."/>
            <person name="Zhou Y."/>
            <person name="Sun X."/>
            <person name="Brodelius P.E."/>
            <person name="Rose J.K.C."/>
            <person name="Tang K."/>
        </authorList>
    </citation>
    <scope>NUCLEOTIDE SEQUENCE [LARGE SCALE GENOMIC DNA]</scope>
    <source>
        <strain evidence="3">cv. Huhao1</strain>
        <tissue evidence="2">Leaf</tissue>
    </source>
</reference>
<proteinExistence type="predicted"/>
<dbReference type="Proteomes" id="UP000245207">
    <property type="component" value="Unassembled WGS sequence"/>
</dbReference>
<dbReference type="AlphaFoldDB" id="A0A2U1L6L3"/>
<evidence type="ECO:0000259" key="1">
    <source>
        <dbReference type="Pfam" id="PF13966"/>
    </source>
</evidence>
<feature type="domain" description="Reverse transcriptase zinc-binding" evidence="1">
    <location>
        <begin position="230"/>
        <end position="286"/>
    </location>
</feature>
<comment type="caution">
    <text evidence="2">The sequence shown here is derived from an EMBL/GenBank/DDBJ whole genome shotgun (WGS) entry which is preliminary data.</text>
</comment>
<dbReference type="InterPro" id="IPR026960">
    <property type="entry name" value="RVT-Znf"/>
</dbReference>
<dbReference type="EMBL" id="PKPP01011170">
    <property type="protein sequence ID" value="PWA44646.1"/>
    <property type="molecule type" value="Genomic_DNA"/>
</dbReference>